<dbReference type="Proteomes" id="UP001589688">
    <property type="component" value="Unassembled WGS sequence"/>
</dbReference>
<organism evidence="2 3">
    <name type="scientific">Hallella seregens ATCC 51272</name>
    <dbReference type="NCBI Taxonomy" id="1336250"/>
    <lineage>
        <taxon>Bacteria</taxon>
        <taxon>Pseudomonadati</taxon>
        <taxon>Bacteroidota</taxon>
        <taxon>Bacteroidia</taxon>
        <taxon>Bacteroidales</taxon>
        <taxon>Prevotellaceae</taxon>
        <taxon>Hallella</taxon>
    </lineage>
</organism>
<name>A0ABV5ZJ06_9BACT</name>
<evidence type="ECO:0000256" key="1">
    <source>
        <dbReference type="SAM" id="SignalP"/>
    </source>
</evidence>
<protein>
    <submittedName>
        <fullName evidence="2">Uncharacterized protein</fullName>
    </submittedName>
</protein>
<comment type="caution">
    <text evidence="2">The sequence shown here is derived from an EMBL/GenBank/DDBJ whole genome shotgun (WGS) entry which is preliminary data.</text>
</comment>
<sequence>MKRFTMMVVMLAVTAVATRAMSYHEARNRALFLADKMAYELDLTDEQYEAVYEINLDYLMGLDGRRTVYGPAWDWRNRELRRVLATLQYRAYAAADYFYRPVFWAHNRWNWLVYSRYDRGRFYRGRPVAFGIYRGGGSSLACRASAPHAPSRHGSGAALRPSRRLSRAAWAPSAAPQLAMSPPRPCDCAVTALRLCRNGPAIVP</sequence>
<dbReference type="RefSeq" id="WP_390183003.1">
    <property type="nucleotide sequence ID" value="NZ_JBHLZF010000002.1"/>
</dbReference>
<accession>A0ABV5ZJ06</accession>
<evidence type="ECO:0000313" key="3">
    <source>
        <dbReference type="Proteomes" id="UP001589688"/>
    </source>
</evidence>
<evidence type="ECO:0000313" key="2">
    <source>
        <dbReference type="EMBL" id="MFB9897358.1"/>
    </source>
</evidence>
<feature type="signal peptide" evidence="1">
    <location>
        <begin position="1"/>
        <end position="22"/>
    </location>
</feature>
<keyword evidence="1" id="KW-0732">Signal</keyword>
<dbReference type="EMBL" id="JBHLZF010000002">
    <property type="protein sequence ID" value="MFB9897358.1"/>
    <property type="molecule type" value="Genomic_DNA"/>
</dbReference>
<keyword evidence="3" id="KW-1185">Reference proteome</keyword>
<proteinExistence type="predicted"/>
<gene>
    <name evidence="2" type="ORF">ACFFK8_05970</name>
</gene>
<feature type="chain" id="PRO_5046987829" evidence="1">
    <location>
        <begin position="23"/>
        <end position="204"/>
    </location>
</feature>
<reference evidence="2 3" key="1">
    <citation type="submission" date="2024-09" db="EMBL/GenBank/DDBJ databases">
        <authorList>
            <person name="Sun Q."/>
            <person name="Mori K."/>
        </authorList>
    </citation>
    <scope>NUCLEOTIDE SEQUENCE [LARGE SCALE GENOMIC DNA]</scope>
    <source>
        <strain evidence="2 3">ATCC 51272</strain>
    </source>
</reference>